<dbReference type="PANTHER" id="PTHR22961:SF16">
    <property type="entry name" value="SERINE_THREONINE-PROTEIN KINASE 40"/>
    <property type="match status" value="1"/>
</dbReference>
<keyword evidence="6" id="KW-1185">Reference proteome</keyword>
<dbReference type="PROSITE" id="PS50011">
    <property type="entry name" value="PROTEIN_KINASE_DOM"/>
    <property type="match status" value="1"/>
</dbReference>
<comment type="caution">
    <text evidence="5">The sequence shown here is derived from an EMBL/GenBank/DDBJ whole genome shotgun (WGS) entry which is preliminary data.</text>
</comment>
<feature type="region of interest" description="Disordered" evidence="3">
    <location>
        <begin position="186"/>
        <end position="205"/>
    </location>
</feature>
<gene>
    <name evidence="5" type="ORF">ODALV1_LOCUS28901</name>
</gene>
<dbReference type="PANTHER" id="PTHR22961">
    <property type="entry name" value="SER/THR PROTEIN KINASE-TRB"/>
    <property type="match status" value="1"/>
</dbReference>
<dbReference type="SUPFAM" id="SSF56112">
    <property type="entry name" value="Protein kinase-like (PK-like)"/>
    <property type="match status" value="1"/>
</dbReference>
<feature type="domain" description="Protein kinase" evidence="4">
    <location>
        <begin position="1"/>
        <end position="174"/>
    </location>
</feature>
<dbReference type="Pfam" id="PF00069">
    <property type="entry name" value="Pkinase"/>
    <property type="match status" value="1"/>
</dbReference>
<dbReference type="InterPro" id="IPR008271">
    <property type="entry name" value="Ser/Thr_kinase_AS"/>
</dbReference>
<accession>A0ABP1S234</accession>
<evidence type="ECO:0000313" key="5">
    <source>
        <dbReference type="EMBL" id="CAL8141939.1"/>
    </source>
</evidence>
<feature type="compositionally biased region" description="Polar residues" evidence="3">
    <location>
        <begin position="303"/>
        <end position="319"/>
    </location>
</feature>
<evidence type="ECO:0000259" key="4">
    <source>
        <dbReference type="PROSITE" id="PS50011"/>
    </source>
</evidence>
<dbReference type="PROSITE" id="PS00108">
    <property type="entry name" value="PROTEIN_KINASE_ST"/>
    <property type="match status" value="1"/>
</dbReference>
<name>A0ABP1S234_9HEXA</name>
<organism evidence="5 6">
    <name type="scientific">Orchesella dallaii</name>
    <dbReference type="NCBI Taxonomy" id="48710"/>
    <lineage>
        <taxon>Eukaryota</taxon>
        <taxon>Metazoa</taxon>
        <taxon>Ecdysozoa</taxon>
        <taxon>Arthropoda</taxon>
        <taxon>Hexapoda</taxon>
        <taxon>Collembola</taxon>
        <taxon>Entomobryomorpha</taxon>
        <taxon>Entomobryoidea</taxon>
        <taxon>Orchesellidae</taxon>
        <taxon>Orchesellinae</taxon>
        <taxon>Orchesella</taxon>
    </lineage>
</organism>
<evidence type="ECO:0000256" key="3">
    <source>
        <dbReference type="SAM" id="MobiDB-lite"/>
    </source>
</evidence>
<feature type="region of interest" description="Disordered" evidence="3">
    <location>
        <begin position="303"/>
        <end position="323"/>
    </location>
</feature>
<sequence>MQYYVIKEKKLPEAEAIRIFYKVVQIVERLHKLNIVHRDLKLGNIILNKDTGEVTLANFCLGKHLTSDNDLLKDQRGSPAYISPDVIIGKPYLGKPSDMWALGVVLYTMLYGQFPFYDQSPTELFRKIKTGEFQTPVDINVSKKTVELIQSLLVLDPKKRLTASQVLKDVREIIRAEESLMSDSDLQVVPDSHPGAERPRKRTYADRSNGISDAAFADIAALLAKSTCETESLESDDFEPYRKMAKRIVASPTVQIPGIPTHITLDELQRIHAMYVARKLKEAASLGKIAATLVPEVVTSHLTSSSSNGFTKSDATNLDSARVPDSYEPTCNNVRALSPTVAFGLDTRAALLGNDRALPTQ</sequence>
<dbReference type="EMBL" id="CAXLJM020000148">
    <property type="protein sequence ID" value="CAL8141939.1"/>
    <property type="molecule type" value="Genomic_DNA"/>
</dbReference>
<reference evidence="5 6" key="1">
    <citation type="submission" date="2024-08" db="EMBL/GenBank/DDBJ databases">
        <authorList>
            <person name="Cucini C."/>
            <person name="Frati F."/>
        </authorList>
    </citation>
    <scope>NUCLEOTIDE SEQUENCE [LARGE SCALE GENOMIC DNA]</scope>
</reference>
<evidence type="ECO:0000313" key="6">
    <source>
        <dbReference type="Proteomes" id="UP001642540"/>
    </source>
</evidence>
<dbReference type="InterPro" id="IPR011009">
    <property type="entry name" value="Kinase-like_dom_sf"/>
</dbReference>
<proteinExistence type="predicted"/>
<evidence type="ECO:0000256" key="1">
    <source>
        <dbReference type="ARBA" id="ARBA00003412"/>
    </source>
</evidence>
<dbReference type="InterPro" id="IPR024104">
    <property type="entry name" value="Tribbles/Ser_Thr_kinase_40"/>
</dbReference>
<protein>
    <recommendedName>
        <fullName evidence="2">Serine/threonine-protein kinase 40</fullName>
    </recommendedName>
</protein>
<dbReference type="Gene3D" id="1.10.510.10">
    <property type="entry name" value="Transferase(Phosphotransferase) domain 1"/>
    <property type="match status" value="1"/>
</dbReference>
<dbReference type="Proteomes" id="UP001642540">
    <property type="component" value="Unassembled WGS sequence"/>
</dbReference>
<comment type="function">
    <text evidence="1">May be a negative regulator of NF-kappa-B and p53-mediated gene transcription.</text>
</comment>
<dbReference type="InterPro" id="IPR000719">
    <property type="entry name" value="Prot_kinase_dom"/>
</dbReference>
<evidence type="ECO:0000256" key="2">
    <source>
        <dbReference type="ARBA" id="ARBA00016813"/>
    </source>
</evidence>
<dbReference type="SMART" id="SM00220">
    <property type="entry name" value="S_TKc"/>
    <property type="match status" value="1"/>
</dbReference>